<dbReference type="HOGENOM" id="CLU_010316_1_0_1"/>
<dbReference type="FunCoup" id="A0A0C3FMZ2">
    <property type="interactions" value="210"/>
</dbReference>
<evidence type="ECO:0000259" key="5">
    <source>
        <dbReference type="Pfam" id="PF09511"/>
    </source>
</evidence>
<keyword evidence="1" id="KW-0819">tRNA processing</keyword>
<feature type="domain" description="tRNA ligase phosphodiesterase" evidence="3">
    <location>
        <begin position="590"/>
        <end position="785"/>
    </location>
</feature>
<dbReference type="InterPro" id="IPR012387">
    <property type="entry name" value="Trl1_fun"/>
</dbReference>
<organism evidence="6 7">
    <name type="scientific">Piloderma croceum (strain F 1598)</name>
    <dbReference type="NCBI Taxonomy" id="765440"/>
    <lineage>
        <taxon>Eukaryota</taxon>
        <taxon>Fungi</taxon>
        <taxon>Dikarya</taxon>
        <taxon>Basidiomycota</taxon>
        <taxon>Agaricomycotina</taxon>
        <taxon>Agaricomycetes</taxon>
        <taxon>Agaricomycetidae</taxon>
        <taxon>Atheliales</taxon>
        <taxon>Atheliaceae</taxon>
        <taxon>Piloderma</taxon>
    </lineage>
</organism>
<sequence length="796" mass="89012">MAPQFTDDDSKLIADLHKLSSKNPKLVKSNTFAAPADPNVTIRSWKMNEFKYYDIPSPFPTLARGLFTTELPNEGKDGEPKYRIVVRGYDKFFNIGEVPWTNWSSLEARTAAPYTLTLKSNGCIIFIGALSPSKLVVTSKHSLGPGGDAERSHAMNGEKWLLKHLASKNKTGEQLAATLWDKNWTAIAELCDDNFEEHVLGYPPDQTGLHLHGLNESTKLFKTLPPATVDAFAEEWGLITTKSIVMKTVPEVKAFTEEIGKTGKWNGEAIEGFVVRTHVVEPPQGENNRSASPYAPGSTFFFKVKFDEPYMMYRDWREITKKLLSAKGSLDDVKLPQNKMKRLETKTYVKWVKEEIKRNRSAFSEYTKGKGIISTREKFLQWMTSEEGKKGLKLNEAAAAAEVPGSKSPEKEFGKTIIVPVAIPGCGKTSVSVAIAHLFGFGHTQSDDVHAKKPAPVFIKNVSNLLRTHDVVIADKNNHLRQHRDQLRQAGAKFFPPVRLLAWNWVIDQPPAMIHRIMGDRVLTRGDNHQSLRADTVAMAHEDVIWMFLNQMEGLDDDEVDVSVEMDVEDTLEQAVYKAVDGCVKVLGVERPNKEKVDEALQVAMGYAPKTKKADDKKDTKATPRYFGLLPEVNLLDVLGPILSAQDGDNSLWEHLIAKNRVTKRPHVTIVHKNSLPAESDLWERCMGFHRMQAPPLFNFALGHILWNKRVMAVTVDNIDLAGTTGANAGREFISKLPPEVKNRLHITVGTKEANVQPVEAKSLVENWRMGIEKDDVRSIDLEGVVATGRIKGLFN</sequence>
<dbReference type="EMBL" id="KN832984">
    <property type="protein sequence ID" value="KIM85545.1"/>
    <property type="molecule type" value="Genomic_DNA"/>
</dbReference>
<dbReference type="Pfam" id="PF08302">
    <property type="entry name" value="tRNA_lig_CPD"/>
    <property type="match status" value="1"/>
</dbReference>
<evidence type="ECO:0000259" key="4">
    <source>
        <dbReference type="Pfam" id="PF08303"/>
    </source>
</evidence>
<dbReference type="InterPro" id="IPR015965">
    <property type="entry name" value="tRNA_lig_PDEase"/>
</dbReference>
<evidence type="ECO:0000259" key="3">
    <source>
        <dbReference type="Pfam" id="PF08302"/>
    </source>
</evidence>
<gene>
    <name evidence="6" type="ORF">PILCRDRAFT_816746</name>
</gene>
<proteinExistence type="inferred from homology"/>
<dbReference type="GO" id="GO:0006388">
    <property type="term" value="P:tRNA splicing, via endonucleolytic cleavage and ligation"/>
    <property type="evidence" value="ECO:0007669"/>
    <property type="project" value="UniProtKB-UniRule"/>
</dbReference>
<dbReference type="EC" id="6.5.1.3" evidence="1"/>
<evidence type="ECO:0000313" key="7">
    <source>
        <dbReference type="Proteomes" id="UP000054166"/>
    </source>
</evidence>
<dbReference type="SUPFAM" id="SSF52540">
    <property type="entry name" value="P-loop containing nucleoside triphosphate hydrolases"/>
    <property type="match status" value="1"/>
</dbReference>
<comment type="similarity">
    <text evidence="1">Belongs to the TRL1 family.</text>
</comment>
<dbReference type="GO" id="GO:0003972">
    <property type="term" value="F:RNA ligase (ATP) activity"/>
    <property type="evidence" value="ECO:0007669"/>
    <property type="project" value="UniProtKB-UniRule"/>
</dbReference>
<dbReference type="InParanoid" id="A0A0C3FMZ2"/>
<reference evidence="7" key="2">
    <citation type="submission" date="2015-01" db="EMBL/GenBank/DDBJ databases">
        <title>Evolutionary Origins and Diversification of the Mycorrhizal Mutualists.</title>
        <authorList>
            <consortium name="DOE Joint Genome Institute"/>
            <consortium name="Mycorrhizal Genomics Consortium"/>
            <person name="Kohler A."/>
            <person name="Kuo A."/>
            <person name="Nagy L.G."/>
            <person name="Floudas D."/>
            <person name="Copeland A."/>
            <person name="Barry K.W."/>
            <person name="Cichocki N."/>
            <person name="Veneault-Fourrey C."/>
            <person name="LaButti K."/>
            <person name="Lindquist E.A."/>
            <person name="Lipzen A."/>
            <person name="Lundell T."/>
            <person name="Morin E."/>
            <person name="Murat C."/>
            <person name="Riley R."/>
            <person name="Ohm R."/>
            <person name="Sun H."/>
            <person name="Tunlid A."/>
            <person name="Henrissat B."/>
            <person name="Grigoriev I.V."/>
            <person name="Hibbett D.S."/>
            <person name="Martin F."/>
        </authorList>
    </citation>
    <scope>NUCLEOTIDE SEQUENCE [LARGE SCALE GENOMIC DNA]</scope>
    <source>
        <strain evidence="7">F 1598</strain>
    </source>
</reference>
<accession>A0A0C3FMZ2</accession>
<dbReference type="GO" id="GO:0051730">
    <property type="term" value="F:GTP-dependent polyribonucleotide 5'-hydroxyl-kinase activity"/>
    <property type="evidence" value="ECO:0007669"/>
    <property type="project" value="InterPro"/>
</dbReference>
<keyword evidence="1" id="KW-0436">Ligase</keyword>
<dbReference type="InterPro" id="IPR027417">
    <property type="entry name" value="P-loop_NTPase"/>
</dbReference>
<dbReference type="Proteomes" id="UP000054166">
    <property type="component" value="Unassembled WGS sequence"/>
</dbReference>
<dbReference type="STRING" id="765440.A0A0C3FMZ2"/>
<reference evidence="6 7" key="1">
    <citation type="submission" date="2014-04" db="EMBL/GenBank/DDBJ databases">
        <authorList>
            <consortium name="DOE Joint Genome Institute"/>
            <person name="Kuo A."/>
            <person name="Tarkka M."/>
            <person name="Buscot F."/>
            <person name="Kohler A."/>
            <person name="Nagy L.G."/>
            <person name="Floudas D."/>
            <person name="Copeland A."/>
            <person name="Barry K.W."/>
            <person name="Cichocki N."/>
            <person name="Veneault-Fourrey C."/>
            <person name="LaButti K."/>
            <person name="Lindquist E.A."/>
            <person name="Lipzen A."/>
            <person name="Lundell T."/>
            <person name="Morin E."/>
            <person name="Murat C."/>
            <person name="Sun H."/>
            <person name="Tunlid A."/>
            <person name="Henrissat B."/>
            <person name="Grigoriev I.V."/>
            <person name="Hibbett D.S."/>
            <person name="Martin F."/>
            <person name="Nordberg H.P."/>
            <person name="Cantor M.N."/>
            <person name="Hua S.X."/>
        </authorList>
    </citation>
    <scope>NUCLEOTIDE SEQUENCE [LARGE SCALE GENOMIC DNA]</scope>
    <source>
        <strain evidence="6 7">F 1598</strain>
    </source>
</reference>
<keyword evidence="7" id="KW-1185">Reference proteome</keyword>
<dbReference type="InterPro" id="IPR019039">
    <property type="entry name" value="T4-Rnl1-like_N"/>
</dbReference>
<name>A0A0C3FMZ2_PILCF</name>
<dbReference type="AlphaFoldDB" id="A0A0C3FMZ2"/>
<dbReference type="PIRSF" id="PIRSF019634">
    <property type="entry name" value="tRNA_lig_yeast"/>
    <property type="match status" value="1"/>
</dbReference>
<dbReference type="GO" id="GO:0005634">
    <property type="term" value="C:nucleus"/>
    <property type="evidence" value="ECO:0007669"/>
    <property type="project" value="TreeGrafter"/>
</dbReference>
<dbReference type="GO" id="GO:0005524">
    <property type="term" value="F:ATP binding"/>
    <property type="evidence" value="ECO:0007669"/>
    <property type="project" value="UniProtKB-UniRule"/>
</dbReference>
<dbReference type="Gene3D" id="3.40.50.300">
    <property type="entry name" value="P-loop containing nucleotide triphosphate hydrolases"/>
    <property type="match status" value="1"/>
</dbReference>
<evidence type="ECO:0000256" key="2">
    <source>
        <dbReference type="PIRSR" id="PIRSR019634-50"/>
    </source>
</evidence>
<feature type="domain" description="tRNA ligase kinase" evidence="4">
    <location>
        <begin position="417"/>
        <end position="559"/>
    </location>
</feature>
<dbReference type="PANTHER" id="PTHR32004">
    <property type="entry name" value="TRNA LIGASE"/>
    <property type="match status" value="1"/>
</dbReference>
<protein>
    <recommendedName>
        <fullName evidence="1">tRNA ligase</fullName>
        <ecNumber evidence="1">6.5.1.3</ecNumber>
    </recommendedName>
</protein>
<dbReference type="Pfam" id="PF08303">
    <property type="entry name" value="tRNA_lig_kinase"/>
    <property type="match status" value="1"/>
</dbReference>
<dbReference type="OrthoDB" id="276239at2759"/>
<dbReference type="Pfam" id="PF09511">
    <property type="entry name" value="RNA_lig_T4_1"/>
    <property type="match status" value="1"/>
</dbReference>
<evidence type="ECO:0000256" key="1">
    <source>
        <dbReference type="PIRNR" id="PIRNR019634"/>
    </source>
</evidence>
<feature type="domain" description="T4 RNA ligase 1-like N-terminal" evidence="5">
    <location>
        <begin position="63"/>
        <end position="310"/>
    </location>
</feature>
<dbReference type="GO" id="GO:0008081">
    <property type="term" value="F:phosphoric diester hydrolase activity"/>
    <property type="evidence" value="ECO:0007669"/>
    <property type="project" value="InterPro"/>
</dbReference>
<dbReference type="InterPro" id="IPR015966">
    <property type="entry name" value="tRNA_lig_kin_fungi"/>
</dbReference>
<comment type="catalytic activity">
    <reaction evidence="1">
        <text>ATP + (ribonucleotide)n-3'-hydroxyl + 5'-phospho-(ribonucleotide)m = (ribonucleotide)n+m + AMP + diphosphate.</text>
        <dbReference type="EC" id="6.5.1.3"/>
    </reaction>
</comment>
<evidence type="ECO:0000313" key="6">
    <source>
        <dbReference type="EMBL" id="KIM85545.1"/>
    </source>
</evidence>
<dbReference type="PANTHER" id="PTHR32004:SF1">
    <property type="entry name" value="TRNA LIGASE"/>
    <property type="match status" value="1"/>
</dbReference>
<feature type="active site" description="N6-AMP-lysine intermediate" evidence="2">
    <location>
        <position position="119"/>
    </location>
</feature>